<dbReference type="InterPro" id="IPR029016">
    <property type="entry name" value="GAF-like_dom_sf"/>
</dbReference>
<protein>
    <recommendedName>
        <fullName evidence="2">GAF domain-containing protein</fullName>
    </recommendedName>
</protein>
<accession>A0ABN0VQX1</accession>
<organism evidence="3 4">
    <name type="scientific">Actinoallomurus spadix</name>
    <dbReference type="NCBI Taxonomy" id="79912"/>
    <lineage>
        <taxon>Bacteria</taxon>
        <taxon>Bacillati</taxon>
        <taxon>Actinomycetota</taxon>
        <taxon>Actinomycetes</taxon>
        <taxon>Streptosporangiales</taxon>
        <taxon>Thermomonosporaceae</taxon>
        <taxon>Actinoallomurus</taxon>
    </lineage>
</organism>
<reference evidence="3 4" key="1">
    <citation type="journal article" date="2019" name="Int. J. Syst. Evol. Microbiol.">
        <title>The Global Catalogue of Microorganisms (GCM) 10K type strain sequencing project: providing services to taxonomists for standard genome sequencing and annotation.</title>
        <authorList>
            <consortium name="The Broad Institute Genomics Platform"/>
            <consortium name="The Broad Institute Genome Sequencing Center for Infectious Disease"/>
            <person name="Wu L."/>
            <person name="Ma J."/>
        </authorList>
    </citation>
    <scope>NUCLEOTIDE SEQUENCE [LARGE SCALE GENOMIC DNA]</scope>
    <source>
        <strain evidence="3 4">JCM 3146</strain>
    </source>
</reference>
<dbReference type="Gene3D" id="3.30.450.40">
    <property type="match status" value="1"/>
</dbReference>
<dbReference type="SUPFAM" id="SSF55781">
    <property type="entry name" value="GAF domain-like"/>
    <property type="match status" value="1"/>
</dbReference>
<dbReference type="InterPro" id="IPR003018">
    <property type="entry name" value="GAF"/>
</dbReference>
<evidence type="ECO:0000256" key="1">
    <source>
        <dbReference type="SAM" id="Phobius"/>
    </source>
</evidence>
<evidence type="ECO:0000313" key="4">
    <source>
        <dbReference type="Proteomes" id="UP001501822"/>
    </source>
</evidence>
<evidence type="ECO:0000259" key="2">
    <source>
        <dbReference type="SMART" id="SM00065"/>
    </source>
</evidence>
<sequence>MRLPPRRNRRPVGRIYLTTGVSVASVGLVALAGAEAGDGGALKPWWIALSIIMSVVGAAVPGYEQIRKERLRKEAEQAAIEAAVEMRVTMNDALDPIVRQLGRIATATTRQERGNLREATVPMILDSAAHLIDAERVRACWFRFVPGKPRKLEPVQYAGRADEPVTVFEEGTVEGDSVFAMIRHNQSVVALDVETDPPPGWHGSAQHGYRSFIAVPVVAGERAFGMLTVDAIDVAGVTEAEVPFVRLLAGLLADALAYGAPDEGLLRIGR</sequence>
<gene>
    <name evidence="3" type="ORF">GCM10010151_00670</name>
</gene>
<keyword evidence="1" id="KW-0472">Membrane</keyword>
<proteinExistence type="predicted"/>
<feature type="domain" description="GAF" evidence="2">
    <location>
        <begin position="116"/>
        <end position="266"/>
    </location>
</feature>
<keyword evidence="4" id="KW-1185">Reference proteome</keyword>
<keyword evidence="1" id="KW-0812">Transmembrane</keyword>
<feature type="transmembrane region" description="Helical" evidence="1">
    <location>
        <begin position="12"/>
        <end position="33"/>
    </location>
</feature>
<dbReference type="Proteomes" id="UP001501822">
    <property type="component" value="Unassembled WGS sequence"/>
</dbReference>
<feature type="transmembrane region" description="Helical" evidence="1">
    <location>
        <begin position="45"/>
        <end position="63"/>
    </location>
</feature>
<evidence type="ECO:0000313" key="3">
    <source>
        <dbReference type="EMBL" id="GAA0314461.1"/>
    </source>
</evidence>
<dbReference type="RefSeq" id="WP_252809703.1">
    <property type="nucleotide sequence ID" value="NZ_BAAABM010000002.1"/>
</dbReference>
<name>A0ABN0VQX1_9ACTN</name>
<dbReference type="EMBL" id="BAAABM010000002">
    <property type="protein sequence ID" value="GAA0314461.1"/>
    <property type="molecule type" value="Genomic_DNA"/>
</dbReference>
<comment type="caution">
    <text evidence="3">The sequence shown here is derived from an EMBL/GenBank/DDBJ whole genome shotgun (WGS) entry which is preliminary data.</text>
</comment>
<keyword evidence="1" id="KW-1133">Transmembrane helix</keyword>
<dbReference type="SMART" id="SM00065">
    <property type="entry name" value="GAF"/>
    <property type="match status" value="1"/>
</dbReference>
<dbReference type="Pfam" id="PF13185">
    <property type="entry name" value="GAF_2"/>
    <property type="match status" value="1"/>
</dbReference>